<sequence length="200" mass="23215">MYVSPLLISSVGVYFVYRYLKNYGLKKGNLFKTFFYVAFSIVLLNLSITSMAKLINFLVPDTRVASQSYCRANNVNVENTNFEGYSPLFPTSPKLLDPLLNNGGKYYETNPKIKYILLSNQVYGRYTFDPQRFKEQNDLLNGIATQYKLIKEYTPAQLKSSPFDLLNIIYSAKYLYQVQQKHYVGPLLKFYKVNEVNYKS</sequence>
<dbReference type="Proteomes" id="UP000654670">
    <property type="component" value="Unassembled WGS sequence"/>
</dbReference>
<reference evidence="2" key="2">
    <citation type="submission" date="2020-09" db="EMBL/GenBank/DDBJ databases">
        <authorList>
            <person name="Sun Q."/>
            <person name="Ohkuma M."/>
        </authorList>
    </citation>
    <scope>NUCLEOTIDE SEQUENCE</scope>
    <source>
        <strain evidence="2">JCM 15325</strain>
    </source>
</reference>
<evidence type="ECO:0000256" key="1">
    <source>
        <dbReference type="SAM" id="Phobius"/>
    </source>
</evidence>
<evidence type="ECO:0000313" key="2">
    <source>
        <dbReference type="EMBL" id="GGL62911.1"/>
    </source>
</evidence>
<reference evidence="2" key="1">
    <citation type="journal article" date="2014" name="Int. J. Syst. Evol. Microbiol.">
        <title>Complete genome sequence of Corynebacterium casei LMG S-19264T (=DSM 44701T), isolated from a smear-ripened cheese.</title>
        <authorList>
            <consortium name="US DOE Joint Genome Institute (JGI-PGF)"/>
            <person name="Walter F."/>
            <person name="Albersmeier A."/>
            <person name="Kalinowski J."/>
            <person name="Ruckert C."/>
        </authorList>
    </citation>
    <scope>NUCLEOTIDE SEQUENCE</scope>
    <source>
        <strain evidence="2">JCM 15325</strain>
    </source>
</reference>
<gene>
    <name evidence="2" type="ORF">GCM10007968_28560</name>
</gene>
<proteinExistence type="predicted"/>
<dbReference type="EMBL" id="BMOK01000016">
    <property type="protein sequence ID" value="GGL62911.1"/>
    <property type="molecule type" value="Genomic_DNA"/>
</dbReference>
<keyword evidence="1" id="KW-0472">Membrane</keyword>
<organism evidence="2 3">
    <name type="scientific">Sporolactobacillus putidus</name>
    <dbReference type="NCBI Taxonomy" id="492735"/>
    <lineage>
        <taxon>Bacteria</taxon>
        <taxon>Bacillati</taxon>
        <taxon>Bacillota</taxon>
        <taxon>Bacilli</taxon>
        <taxon>Bacillales</taxon>
        <taxon>Sporolactobacillaceae</taxon>
        <taxon>Sporolactobacillus</taxon>
    </lineage>
</organism>
<keyword evidence="1" id="KW-0812">Transmembrane</keyword>
<feature type="transmembrane region" description="Helical" evidence="1">
    <location>
        <begin position="6"/>
        <end position="21"/>
    </location>
</feature>
<name>A0A917S8W4_9BACL</name>
<protein>
    <submittedName>
        <fullName evidence="2">Uncharacterized protein</fullName>
    </submittedName>
</protein>
<keyword evidence="1" id="KW-1133">Transmembrane helix</keyword>
<accession>A0A917S8W4</accession>
<feature type="transmembrane region" description="Helical" evidence="1">
    <location>
        <begin position="33"/>
        <end position="59"/>
    </location>
</feature>
<evidence type="ECO:0000313" key="3">
    <source>
        <dbReference type="Proteomes" id="UP000654670"/>
    </source>
</evidence>
<dbReference type="AlphaFoldDB" id="A0A917S8W4"/>
<keyword evidence="3" id="KW-1185">Reference proteome</keyword>
<comment type="caution">
    <text evidence="2">The sequence shown here is derived from an EMBL/GenBank/DDBJ whole genome shotgun (WGS) entry which is preliminary data.</text>
</comment>